<gene>
    <name evidence="1" type="ORF">BCAMP_00500</name>
</gene>
<protein>
    <submittedName>
        <fullName evidence="1">Uncharacterized protein</fullName>
    </submittedName>
</protein>
<sequence>MILDRNVPNIYDRKFKKQSFEMINRETSNLGFPNQTLVIRKNSVRLMFNIQTMNPSFILSQTKRAVNEELKYFKE</sequence>
<comment type="caution">
    <text evidence="1">The sequence shown here is derived from an EMBL/GenBank/DDBJ whole genome shotgun (WGS) entry which is preliminary data.</text>
</comment>
<evidence type="ECO:0000313" key="1">
    <source>
        <dbReference type="EMBL" id="EUJ42223.1"/>
    </source>
</evidence>
<name>W7DAD5_9LIST</name>
<reference evidence="1 2" key="1">
    <citation type="submission" date="2012-12" db="EMBL/GenBank/DDBJ databases">
        <title>Novel taxa of Listeriaceae from agricultural environments in the United States.</title>
        <authorList>
            <person name="den Bakker H.C."/>
            <person name="Allred A."/>
            <person name="Warchocki S."/>
            <person name="Wright E.M."/>
            <person name="Burrell A."/>
            <person name="Nightingale K.K."/>
            <person name="Kephart D."/>
            <person name="Wiedmann M."/>
        </authorList>
    </citation>
    <scope>NUCLEOTIDE SEQUENCE [LARGE SCALE GENOMIC DNA]</scope>
    <source>
        <strain evidence="1 2">FSL F6-1037</strain>
    </source>
</reference>
<dbReference type="EMBL" id="AODH01000001">
    <property type="protein sequence ID" value="EUJ42223.1"/>
    <property type="molecule type" value="Genomic_DNA"/>
</dbReference>
<dbReference type="Proteomes" id="UP000019243">
    <property type="component" value="Unassembled WGS sequence"/>
</dbReference>
<proteinExistence type="predicted"/>
<evidence type="ECO:0000313" key="2">
    <source>
        <dbReference type="Proteomes" id="UP000019243"/>
    </source>
</evidence>
<accession>W7DAD5</accession>
<organism evidence="1 2">
    <name type="scientific">Brochothrix campestris FSL F6-1037</name>
    <dbReference type="NCBI Taxonomy" id="1265861"/>
    <lineage>
        <taxon>Bacteria</taxon>
        <taxon>Bacillati</taxon>
        <taxon>Bacillota</taxon>
        <taxon>Bacilli</taxon>
        <taxon>Bacillales</taxon>
        <taxon>Listeriaceae</taxon>
        <taxon>Brochothrix</taxon>
    </lineage>
</organism>
<keyword evidence="2" id="KW-1185">Reference proteome</keyword>
<dbReference type="AlphaFoldDB" id="W7DAD5"/>